<feature type="domain" description="VPS37 C-terminal" evidence="10">
    <location>
        <begin position="94"/>
        <end position="183"/>
    </location>
</feature>
<organism evidence="11 12">
    <name type="scientific">Panagrolaimus superbus</name>
    <dbReference type="NCBI Taxonomy" id="310955"/>
    <lineage>
        <taxon>Eukaryota</taxon>
        <taxon>Metazoa</taxon>
        <taxon>Ecdysozoa</taxon>
        <taxon>Nematoda</taxon>
        <taxon>Chromadorea</taxon>
        <taxon>Rhabditida</taxon>
        <taxon>Tylenchina</taxon>
        <taxon>Panagrolaimomorpha</taxon>
        <taxon>Panagrolaimoidea</taxon>
        <taxon>Panagrolaimidae</taxon>
        <taxon>Panagrolaimus</taxon>
    </lineage>
</organism>
<evidence type="ECO:0000256" key="3">
    <source>
        <dbReference type="ARBA" id="ARBA00022448"/>
    </source>
</evidence>
<protein>
    <submittedName>
        <fullName evidence="12">VPS37 C-terminal domain-containing protein</fullName>
    </submittedName>
</protein>
<evidence type="ECO:0000256" key="4">
    <source>
        <dbReference type="ARBA" id="ARBA00022753"/>
    </source>
</evidence>
<dbReference type="WBParaSite" id="PSU_v2.g11518.t1">
    <property type="protein sequence ID" value="PSU_v2.g11518.t1"/>
    <property type="gene ID" value="PSU_v2.g11518"/>
</dbReference>
<name>A0A914XU90_9BILA</name>
<dbReference type="AlphaFoldDB" id="A0A914XU90"/>
<keyword evidence="4" id="KW-0967">Endosome</keyword>
<dbReference type="InterPro" id="IPR009851">
    <property type="entry name" value="Mod_r"/>
</dbReference>
<dbReference type="PANTHER" id="PTHR13678:SF27">
    <property type="entry name" value="LD45836P"/>
    <property type="match status" value="1"/>
</dbReference>
<comment type="function">
    <text evidence="6">Component of the ESCRT-I complex, a regulator of vesicular trafficking process. Required for the sorting of endocytic ubiquitinated cargos into multivesicular bodies. May be involved in cell growth and differentiation.</text>
</comment>
<evidence type="ECO:0000256" key="9">
    <source>
        <dbReference type="SAM" id="MobiDB-lite"/>
    </source>
</evidence>
<sequence length="217" mass="24155">MQNNAEALIQSCTSSLMMTIRQYTDDQLQTLLSDETRLDSMIDNLPQIASLPSEKEVKLAQSKSMAECNLSMEPQVKEKKAKLAKTYEEAVKTKAEVEELKAQLDNVAENRSLDVISALLQASAREAEDESEKIAEQFYSGGMDIGEFVKTFEEKRMLAHKRKVKSEKLIEILRSQEYPSPNPGSSGVPPVPSRTPYPVGNVGYPSVPGHIGYPRFT</sequence>
<dbReference type="PROSITE" id="PS51314">
    <property type="entry name" value="VPS37_C"/>
    <property type="match status" value="1"/>
</dbReference>
<evidence type="ECO:0000256" key="6">
    <source>
        <dbReference type="ARBA" id="ARBA00025010"/>
    </source>
</evidence>
<dbReference type="Proteomes" id="UP000887577">
    <property type="component" value="Unplaced"/>
</dbReference>
<keyword evidence="3 7" id="KW-0813">Transport</keyword>
<evidence type="ECO:0000256" key="5">
    <source>
        <dbReference type="ARBA" id="ARBA00022927"/>
    </source>
</evidence>
<comment type="subcellular location">
    <subcellularLocation>
        <location evidence="1">Late endosome membrane</location>
        <topology evidence="1">Peripheral membrane protein</topology>
    </subcellularLocation>
</comment>
<evidence type="ECO:0000256" key="8">
    <source>
        <dbReference type="SAM" id="Coils"/>
    </source>
</evidence>
<accession>A0A914XU90</accession>
<feature type="region of interest" description="Disordered" evidence="9">
    <location>
        <begin position="175"/>
        <end position="194"/>
    </location>
</feature>
<dbReference type="GO" id="GO:0031902">
    <property type="term" value="C:late endosome membrane"/>
    <property type="evidence" value="ECO:0007669"/>
    <property type="project" value="UniProtKB-SubCell"/>
</dbReference>
<evidence type="ECO:0000313" key="12">
    <source>
        <dbReference type="WBParaSite" id="PSU_v2.g11518.t1"/>
    </source>
</evidence>
<reference evidence="12" key="1">
    <citation type="submission" date="2022-11" db="UniProtKB">
        <authorList>
            <consortium name="WormBaseParasite"/>
        </authorList>
    </citation>
    <scope>IDENTIFICATION</scope>
</reference>
<dbReference type="Gene3D" id="1.10.287.660">
    <property type="entry name" value="Helix hairpin bin"/>
    <property type="match status" value="1"/>
</dbReference>
<dbReference type="SUPFAM" id="SSF140111">
    <property type="entry name" value="Endosomal sorting complex assembly domain"/>
    <property type="match status" value="1"/>
</dbReference>
<dbReference type="GO" id="GO:0006612">
    <property type="term" value="P:protein targeting to membrane"/>
    <property type="evidence" value="ECO:0007669"/>
    <property type="project" value="TreeGrafter"/>
</dbReference>
<dbReference type="PANTHER" id="PTHR13678">
    <property type="entry name" value="VACUOLAR PROTEIN SORTING-ASSOCIATED PROTEIN 37"/>
    <property type="match status" value="1"/>
</dbReference>
<evidence type="ECO:0000256" key="7">
    <source>
        <dbReference type="PROSITE-ProRule" id="PRU00646"/>
    </source>
</evidence>
<dbReference type="GO" id="GO:0006623">
    <property type="term" value="P:protein targeting to vacuole"/>
    <property type="evidence" value="ECO:0007669"/>
    <property type="project" value="TreeGrafter"/>
</dbReference>
<dbReference type="InterPro" id="IPR029012">
    <property type="entry name" value="Helix_hairpin_bin_sf"/>
</dbReference>
<feature type="coiled-coil region" evidence="8">
    <location>
        <begin position="80"/>
        <end position="110"/>
    </location>
</feature>
<dbReference type="GO" id="GO:0043162">
    <property type="term" value="P:ubiquitin-dependent protein catabolic process via the multivesicular body sorting pathway"/>
    <property type="evidence" value="ECO:0007669"/>
    <property type="project" value="TreeGrafter"/>
</dbReference>
<dbReference type="InterPro" id="IPR037202">
    <property type="entry name" value="ESCRT_assembly_dom"/>
</dbReference>
<keyword evidence="11" id="KW-1185">Reference proteome</keyword>
<evidence type="ECO:0000313" key="11">
    <source>
        <dbReference type="Proteomes" id="UP000887577"/>
    </source>
</evidence>
<dbReference type="GO" id="GO:0000813">
    <property type="term" value="C:ESCRT I complex"/>
    <property type="evidence" value="ECO:0007669"/>
    <property type="project" value="TreeGrafter"/>
</dbReference>
<dbReference type="Pfam" id="PF07200">
    <property type="entry name" value="Mod_r"/>
    <property type="match status" value="1"/>
</dbReference>
<evidence type="ECO:0000256" key="2">
    <source>
        <dbReference type="ARBA" id="ARBA00007617"/>
    </source>
</evidence>
<evidence type="ECO:0000259" key="10">
    <source>
        <dbReference type="PROSITE" id="PS51314"/>
    </source>
</evidence>
<evidence type="ECO:0000256" key="1">
    <source>
        <dbReference type="ARBA" id="ARBA00004633"/>
    </source>
</evidence>
<keyword evidence="5 7" id="KW-0653">Protein transport</keyword>
<keyword evidence="8" id="KW-0175">Coiled coil</keyword>
<proteinExistence type="inferred from homology"/>
<comment type="similarity">
    <text evidence="2">Belongs to the VPS37 family.</text>
</comment>